<evidence type="ECO:0000256" key="7">
    <source>
        <dbReference type="ARBA" id="ARBA00023136"/>
    </source>
</evidence>
<dbReference type="Pfam" id="PF00153">
    <property type="entry name" value="Mito_carr"/>
    <property type="match status" value="3"/>
</dbReference>
<keyword evidence="4 8" id="KW-0812">Transmembrane</keyword>
<sequence length="522" mass="56219">MGPRRGDEKRQPGSVGFRLSGDFVPVKYEELVPFLLGLGNAASTLQKKAENVLESIRLDVLQLAHGEAVLFREKKSRTVRVSGFERRMFACMSQSATSEVNETDTFPGEKQQLLHDDRKTSASNILTLHTQGSLSQSQIPIISETPESEAETEDDGLTPHVLESRAERNSKNPVELGNLGRKGWMGQVGQVRVLYKHISVMDRAKIGAIAGGLAGAFTYSCLHPLDTVRTKLQARGAAELYKGPMDVVVSILKTKGILGFYSGISAVILGSMLSSAIYFGTCELGKSVLFQMQSCPPLMVPPIASAVGNIVSSAVLVPRDVITQRMQVGASGRSWEVFVRTINEEGVRGLYSGYSAAVVRALPSSVLSFTTFEYLKALWLKKNKKKALEPWQSVFSGAIAGAISAALTTPLDVVKTRLMTQARMGVMGSASAAPAAAVEAEIRAKAAAASYQGISSTLKKIWLEEGLTGLTRGMGPRLLHSACFSALGYFAFETARIELVKRHLAQVQALQMESSLAPAPVL</sequence>
<evidence type="ECO:0000256" key="10">
    <source>
        <dbReference type="SAM" id="Phobius"/>
    </source>
</evidence>
<dbReference type="Gramene" id="Mp2g01290.1">
    <property type="protein sequence ID" value="Mp2g01290.1.cds1"/>
    <property type="gene ID" value="Mp2g01290"/>
</dbReference>
<evidence type="ECO:0000256" key="6">
    <source>
        <dbReference type="ARBA" id="ARBA00022989"/>
    </source>
</evidence>
<evidence type="ECO:0000256" key="3">
    <source>
        <dbReference type="ARBA" id="ARBA00022448"/>
    </source>
</evidence>
<dbReference type="EMBL" id="KZ772700">
    <property type="protein sequence ID" value="PTQ42697.1"/>
    <property type="molecule type" value="Genomic_DNA"/>
</dbReference>
<evidence type="ECO:0000256" key="2">
    <source>
        <dbReference type="ARBA" id="ARBA00006375"/>
    </source>
</evidence>
<dbReference type="Proteomes" id="UP000244005">
    <property type="component" value="Unassembled WGS sequence"/>
</dbReference>
<dbReference type="PANTHER" id="PTHR45667">
    <property type="entry name" value="S-ADENOSYLMETHIONINE MITOCHONDRIAL CARRIER PROTEIN"/>
    <property type="match status" value="1"/>
</dbReference>
<keyword evidence="6 10" id="KW-1133">Transmembrane helix</keyword>
<feature type="repeat" description="Solcar" evidence="8">
    <location>
        <begin position="388"/>
        <end position="498"/>
    </location>
</feature>
<evidence type="ECO:0000256" key="9">
    <source>
        <dbReference type="RuleBase" id="RU000488"/>
    </source>
</evidence>
<feature type="transmembrane region" description="Helical" evidence="10">
    <location>
        <begin position="258"/>
        <end position="279"/>
    </location>
</feature>
<dbReference type="PROSITE" id="PS50920">
    <property type="entry name" value="SOLCAR"/>
    <property type="match status" value="3"/>
</dbReference>
<evidence type="ECO:0000256" key="8">
    <source>
        <dbReference type="PROSITE-ProRule" id="PRU00282"/>
    </source>
</evidence>
<dbReference type="PRINTS" id="PR00926">
    <property type="entry name" value="MITOCARRIER"/>
</dbReference>
<dbReference type="InterPro" id="IPR023395">
    <property type="entry name" value="MCP_dom_sf"/>
</dbReference>
<evidence type="ECO:0000256" key="4">
    <source>
        <dbReference type="ARBA" id="ARBA00022692"/>
    </source>
</evidence>
<name>A0A2R6X9B4_MARPO</name>
<dbReference type="GO" id="GO:0010039">
    <property type="term" value="P:response to iron ion"/>
    <property type="evidence" value="ECO:0007669"/>
    <property type="project" value="EnsemblPlants"/>
</dbReference>
<dbReference type="Gene3D" id="1.50.40.10">
    <property type="entry name" value="Mitochondrial carrier domain"/>
    <property type="match status" value="2"/>
</dbReference>
<evidence type="ECO:0000313" key="11">
    <source>
        <dbReference type="EMBL" id="PTQ42697.1"/>
    </source>
</evidence>
<organism evidence="11 12">
    <name type="scientific">Marchantia polymorpha</name>
    <name type="common">Common liverwort</name>
    <name type="synonym">Marchantia aquatica</name>
    <dbReference type="NCBI Taxonomy" id="3197"/>
    <lineage>
        <taxon>Eukaryota</taxon>
        <taxon>Viridiplantae</taxon>
        <taxon>Streptophyta</taxon>
        <taxon>Embryophyta</taxon>
        <taxon>Marchantiophyta</taxon>
        <taxon>Marchantiopsida</taxon>
        <taxon>Marchantiidae</taxon>
        <taxon>Marchantiales</taxon>
        <taxon>Marchantiaceae</taxon>
        <taxon>Marchantia</taxon>
    </lineage>
</organism>
<proteinExistence type="inferred from homology"/>
<dbReference type="SUPFAM" id="SSF103506">
    <property type="entry name" value="Mitochondrial carrier"/>
    <property type="match status" value="1"/>
</dbReference>
<gene>
    <name evidence="11" type="ORF">MARPO_0028s0023</name>
</gene>
<feature type="repeat" description="Solcar" evidence="8">
    <location>
        <begin position="202"/>
        <end position="288"/>
    </location>
</feature>
<keyword evidence="7 8" id="KW-0472">Membrane</keyword>
<evidence type="ECO:0000256" key="5">
    <source>
        <dbReference type="ARBA" id="ARBA00022737"/>
    </source>
</evidence>
<accession>A0A2R6X9B4</accession>
<dbReference type="GO" id="GO:0000095">
    <property type="term" value="F:S-adenosyl-L-methionine transmembrane transporter activity"/>
    <property type="evidence" value="ECO:0000318"/>
    <property type="project" value="GO_Central"/>
</dbReference>
<reference evidence="12" key="1">
    <citation type="journal article" date="2017" name="Cell">
        <title>Insights into land plant evolution garnered from the Marchantia polymorpha genome.</title>
        <authorList>
            <person name="Bowman J.L."/>
            <person name="Kohchi T."/>
            <person name="Yamato K.T."/>
            <person name="Jenkins J."/>
            <person name="Shu S."/>
            <person name="Ishizaki K."/>
            <person name="Yamaoka S."/>
            <person name="Nishihama R."/>
            <person name="Nakamura Y."/>
            <person name="Berger F."/>
            <person name="Adam C."/>
            <person name="Aki S.S."/>
            <person name="Althoff F."/>
            <person name="Araki T."/>
            <person name="Arteaga-Vazquez M.A."/>
            <person name="Balasubrmanian S."/>
            <person name="Barry K."/>
            <person name="Bauer D."/>
            <person name="Boehm C.R."/>
            <person name="Briginshaw L."/>
            <person name="Caballero-Perez J."/>
            <person name="Catarino B."/>
            <person name="Chen F."/>
            <person name="Chiyoda S."/>
            <person name="Chovatia M."/>
            <person name="Davies K.M."/>
            <person name="Delmans M."/>
            <person name="Demura T."/>
            <person name="Dierschke T."/>
            <person name="Dolan L."/>
            <person name="Dorantes-Acosta A.E."/>
            <person name="Eklund D.M."/>
            <person name="Florent S.N."/>
            <person name="Flores-Sandoval E."/>
            <person name="Fujiyama A."/>
            <person name="Fukuzawa H."/>
            <person name="Galik B."/>
            <person name="Grimanelli D."/>
            <person name="Grimwood J."/>
            <person name="Grossniklaus U."/>
            <person name="Hamada T."/>
            <person name="Haseloff J."/>
            <person name="Hetherington A.J."/>
            <person name="Higo A."/>
            <person name="Hirakawa Y."/>
            <person name="Hundley H.N."/>
            <person name="Ikeda Y."/>
            <person name="Inoue K."/>
            <person name="Inoue S.I."/>
            <person name="Ishida S."/>
            <person name="Jia Q."/>
            <person name="Kakita M."/>
            <person name="Kanazawa T."/>
            <person name="Kawai Y."/>
            <person name="Kawashima T."/>
            <person name="Kennedy M."/>
            <person name="Kinose K."/>
            <person name="Kinoshita T."/>
            <person name="Kohara Y."/>
            <person name="Koide E."/>
            <person name="Komatsu K."/>
            <person name="Kopischke S."/>
            <person name="Kubo M."/>
            <person name="Kyozuka J."/>
            <person name="Lagercrantz U."/>
            <person name="Lin S.S."/>
            <person name="Lindquist E."/>
            <person name="Lipzen A.M."/>
            <person name="Lu C.W."/>
            <person name="De Luna E."/>
            <person name="Martienssen R.A."/>
            <person name="Minamino N."/>
            <person name="Mizutani M."/>
            <person name="Mizutani M."/>
            <person name="Mochizuki N."/>
            <person name="Monte I."/>
            <person name="Mosher R."/>
            <person name="Nagasaki H."/>
            <person name="Nakagami H."/>
            <person name="Naramoto S."/>
            <person name="Nishitani K."/>
            <person name="Ohtani M."/>
            <person name="Okamoto T."/>
            <person name="Okumura M."/>
            <person name="Phillips J."/>
            <person name="Pollak B."/>
            <person name="Reinders A."/>
            <person name="Rovekamp M."/>
            <person name="Sano R."/>
            <person name="Sawa S."/>
            <person name="Schmid M.W."/>
            <person name="Shirakawa M."/>
            <person name="Solano R."/>
            <person name="Spunde A."/>
            <person name="Suetsugu N."/>
            <person name="Sugano S."/>
            <person name="Sugiyama A."/>
            <person name="Sun R."/>
            <person name="Suzuki Y."/>
            <person name="Takenaka M."/>
            <person name="Takezawa D."/>
            <person name="Tomogane H."/>
            <person name="Tsuzuki M."/>
            <person name="Ueda T."/>
            <person name="Umeda M."/>
            <person name="Ward J.M."/>
            <person name="Watanabe Y."/>
            <person name="Yazaki K."/>
            <person name="Yokoyama R."/>
            <person name="Yoshitake Y."/>
            <person name="Yotsui I."/>
            <person name="Zachgo S."/>
            <person name="Schmutz J."/>
        </authorList>
    </citation>
    <scope>NUCLEOTIDE SEQUENCE [LARGE SCALE GENOMIC DNA]</scope>
    <source>
        <strain evidence="12">Tak-1</strain>
    </source>
</reference>
<dbReference type="InterPro" id="IPR002067">
    <property type="entry name" value="MCP"/>
</dbReference>
<comment type="similarity">
    <text evidence="2 9">Belongs to the mitochondrial carrier (TC 2.A.29) family.</text>
</comment>
<dbReference type="GO" id="GO:0006826">
    <property type="term" value="P:iron ion transport"/>
    <property type="evidence" value="ECO:0007669"/>
    <property type="project" value="EnsemblPlants"/>
</dbReference>
<comment type="subcellular location">
    <subcellularLocation>
        <location evidence="1">Membrane</location>
        <topology evidence="1">Multi-pass membrane protein</topology>
    </subcellularLocation>
</comment>
<keyword evidence="12" id="KW-1185">Reference proteome</keyword>
<dbReference type="GO" id="GO:0005743">
    <property type="term" value="C:mitochondrial inner membrane"/>
    <property type="evidence" value="ECO:0000318"/>
    <property type="project" value="GO_Central"/>
</dbReference>
<dbReference type="AlphaFoldDB" id="A0A2R6X9B4"/>
<dbReference type="FunFam" id="1.50.40.10:FF:000097">
    <property type="entry name" value="Protein MITOFERRINLIKE 1, chloroplastic"/>
    <property type="match status" value="1"/>
</dbReference>
<feature type="transmembrane region" description="Helical" evidence="10">
    <location>
        <begin position="299"/>
        <end position="317"/>
    </location>
</feature>
<keyword evidence="3 9" id="KW-0813">Transport</keyword>
<evidence type="ECO:0000256" key="1">
    <source>
        <dbReference type="ARBA" id="ARBA00004141"/>
    </source>
</evidence>
<keyword evidence="5" id="KW-0677">Repeat</keyword>
<feature type="repeat" description="Solcar" evidence="8">
    <location>
        <begin position="296"/>
        <end position="378"/>
    </location>
</feature>
<protein>
    <submittedName>
        <fullName evidence="11">Uncharacterized protein</fullName>
    </submittedName>
</protein>
<evidence type="ECO:0000313" key="12">
    <source>
        <dbReference type="Proteomes" id="UP000244005"/>
    </source>
</evidence>
<dbReference type="OrthoDB" id="276989at2759"/>
<dbReference type="InterPro" id="IPR018108">
    <property type="entry name" value="MCP_transmembrane"/>
</dbReference>